<dbReference type="GO" id="GO:0003723">
    <property type="term" value="F:RNA binding"/>
    <property type="evidence" value="ECO:0007669"/>
    <property type="project" value="UniProtKB-KW"/>
</dbReference>
<accession>A0A815G4I3</accession>
<evidence type="ECO:0000313" key="9">
    <source>
        <dbReference type="Proteomes" id="UP000663889"/>
    </source>
</evidence>
<gene>
    <name evidence="8" type="ORF">SEV965_LOCUS27968</name>
</gene>
<dbReference type="SMART" id="SM00357">
    <property type="entry name" value="CSP"/>
    <property type="match status" value="3"/>
</dbReference>
<comment type="similarity">
    <text evidence="5">Belongs to the UNR family.</text>
</comment>
<reference evidence="8" key="1">
    <citation type="submission" date="2021-02" db="EMBL/GenBank/DDBJ databases">
        <authorList>
            <person name="Nowell W R."/>
        </authorList>
    </citation>
    <scope>NUCLEOTIDE SEQUENCE</scope>
</reference>
<comment type="subcellular location">
    <subcellularLocation>
        <location evidence="1">Cytoplasm</location>
    </subcellularLocation>
</comment>
<evidence type="ECO:0000313" key="8">
    <source>
        <dbReference type="EMBL" id="CAF1333748.1"/>
    </source>
</evidence>
<dbReference type="Gene3D" id="2.40.50.140">
    <property type="entry name" value="Nucleic acid-binding proteins"/>
    <property type="match status" value="4"/>
</dbReference>
<sequence>MTSVPTELYHNHDHYQRGTNSKLLTTSMNTINTNDDMMPIKAQRELGIIEKLCSTYGFVYCCHRDGRYFFHFSEYKTDIHQAKIGDVVEFETTIDKRKKKPVAVNIIPASPEIIGENRVEGTIAVVARQQQLQNNGFPQFDFIPDGKVTYVKKGETYFLPYGLADLQDVTMPVKVGDRNKEVASNIIILPKGTVEFDDIDKTPYIGRILQPLQNKLKKSDNILIGRLLYDTIDKKMSELSFGERDRCGLYTLLENDIVQFVIAKDKRDGMTRATQISLLDQSFLKSKEQRQMGIVIKLDSTIGGQIKCLPSDQIVSFRFSEVMKDNFQITEGDPLEFTLALNSNNGDIHEAIRIKLISKDNLLNMNGHELRLMGIVERDANDGRPERNGRSNDISETKQQQQTNGTDSLSTSSNRQQDQGLIRYIYDGTESTIPYVSTNLSNTSALYCGDKVEFSITSNSNLAFNITLIERNRIHGWIAILREGKGFIEQSNTMGNTEPVAFSMNAFTGDNIQVELGDEVEFSLRKISGRLIAENILKVSLTINNFYSILPTVHRGRVVSPVRMISNDECEILGRIQKITDDGMPGECYTYSITGVKNKRVILLPNDSVTFSIAIGLDYSRRAANIILENEIRKGKVDTVKGQFGFIDFACEENKKIFFHNSEIEAGFELRAGDEVEFYAQYNLKSGKPCASKLRRVNNLQRPDRLITKLKSVNFDENTRQKLVVVRQPRNADEKSKGFTNVRIERAPGVLIKAQN</sequence>
<dbReference type="Proteomes" id="UP000663889">
    <property type="component" value="Unassembled WGS sequence"/>
</dbReference>
<dbReference type="InterPro" id="IPR012340">
    <property type="entry name" value="NA-bd_OB-fold"/>
</dbReference>
<dbReference type="AlphaFoldDB" id="A0A815G4I3"/>
<dbReference type="EMBL" id="CAJNOU010002588">
    <property type="protein sequence ID" value="CAF1333748.1"/>
    <property type="molecule type" value="Genomic_DNA"/>
</dbReference>
<evidence type="ECO:0000256" key="1">
    <source>
        <dbReference type="ARBA" id="ARBA00004496"/>
    </source>
</evidence>
<dbReference type="SUPFAM" id="SSF50249">
    <property type="entry name" value="Nucleic acid-binding proteins"/>
    <property type="match status" value="2"/>
</dbReference>
<evidence type="ECO:0000256" key="6">
    <source>
        <dbReference type="SAM" id="MobiDB-lite"/>
    </source>
</evidence>
<dbReference type="GO" id="GO:0005737">
    <property type="term" value="C:cytoplasm"/>
    <property type="evidence" value="ECO:0007669"/>
    <property type="project" value="UniProtKB-SubCell"/>
</dbReference>
<feature type="domain" description="CSD" evidence="7">
    <location>
        <begin position="44"/>
        <end position="108"/>
    </location>
</feature>
<proteinExistence type="inferred from homology"/>
<evidence type="ECO:0000256" key="2">
    <source>
        <dbReference type="ARBA" id="ARBA00022490"/>
    </source>
</evidence>
<protein>
    <recommendedName>
        <fullName evidence="7">CSD domain-containing protein</fullName>
    </recommendedName>
</protein>
<comment type="caution">
    <text evidence="8">The sequence shown here is derived from an EMBL/GenBank/DDBJ whole genome shotgun (WGS) entry which is preliminary data.</text>
</comment>
<feature type="compositionally biased region" description="Basic and acidic residues" evidence="6">
    <location>
        <begin position="377"/>
        <end position="396"/>
    </location>
</feature>
<evidence type="ECO:0000256" key="5">
    <source>
        <dbReference type="ARBA" id="ARBA00044751"/>
    </source>
</evidence>
<dbReference type="PANTHER" id="PTHR12913">
    <property type="entry name" value="UNR PROTEIN N-RAS UPSTREAM GENE PROTEIN"/>
    <property type="match status" value="1"/>
</dbReference>
<feature type="compositionally biased region" description="Polar residues" evidence="6">
    <location>
        <begin position="397"/>
        <end position="415"/>
    </location>
</feature>
<dbReference type="InterPro" id="IPR011129">
    <property type="entry name" value="CSD"/>
</dbReference>
<keyword evidence="4" id="KW-0694">RNA-binding</keyword>
<dbReference type="PANTHER" id="PTHR12913:SF1">
    <property type="entry name" value="COLD SHOCK DOMAIN-CONTAINING PROTEIN E1"/>
    <property type="match status" value="1"/>
</dbReference>
<dbReference type="InterPro" id="IPR002059">
    <property type="entry name" value="CSP_DNA-bd"/>
</dbReference>
<evidence type="ECO:0000256" key="4">
    <source>
        <dbReference type="ARBA" id="ARBA00022884"/>
    </source>
</evidence>
<evidence type="ECO:0000259" key="7">
    <source>
        <dbReference type="PROSITE" id="PS51857"/>
    </source>
</evidence>
<name>A0A815G4I3_9BILA</name>
<feature type="region of interest" description="Disordered" evidence="6">
    <location>
        <begin position="377"/>
        <end position="415"/>
    </location>
</feature>
<organism evidence="8 9">
    <name type="scientific">Rotaria sordida</name>
    <dbReference type="NCBI Taxonomy" id="392033"/>
    <lineage>
        <taxon>Eukaryota</taxon>
        <taxon>Metazoa</taxon>
        <taxon>Spiralia</taxon>
        <taxon>Gnathifera</taxon>
        <taxon>Rotifera</taxon>
        <taxon>Eurotatoria</taxon>
        <taxon>Bdelloidea</taxon>
        <taxon>Philodinida</taxon>
        <taxon>Philodinidae</taxon>
        <taxon>Rotaria</taxon>
    </lineage>
</organism>
<dbReference type="PROSITE" id="PS51857">
    <property type="entry name" value="CSD_2"/>
    <property type="match status" value="1"/>
</dbReference>
<dbReference type="Pfam" id="PF00313">
    <property type="entry name" value="CSD"/>
    <property type="match status" value="2"/>
</dbReference>
<keyword evidence="3" id="KW-0677">Repeat</keyword>
<evidence type="ECO:0000256" key="3">
    <source>
        <dbReference type="ARBA" id="ARBA00022737"/>
    </source>
</evidence>
<keyword evidence="2" id="KW-0963">Cytoplasm</keyword>